<protein>
    <submittedName>
        <fullName evidence="3">Uncharacterized protein</fullName>
    </submittedName>
</protein>
<evidence type="ECO:0000313" key="4">
    <source>
        <dbReference type="Proteomes" id="UP000191342"/>
    </source>
</evidence>
<dbReference type="Proteomes" id="UP000191342">
    <property type="component" value="Unassembled WGS sequence"/>
</dbReference>
<gene>
    <name evidence="3" type="ORF">PENFLA_c094G05070</name>
</gene>
<dbReference type="EMBL" id="MLQL01000094">
    <property type="protein sequence ID" value="OQE10097.1"/>
    <property type="molecule type" value="Genomic_DNA"/>
</dbReference>
<accession>A0A1V6S7R9</accession>
<keyword evidence="4" id="KW-1185">Reference proteome</keyword>
<dbReference type="InterPro" id="IPR015797">
    <property type="entry name" value="NUDIX_hydrolase-like_dom_sf"/>
</dbReference>
<reference evidence="4" key="1">
    <citation type="journal article" date="2017" name="Nat. Microbiol.">
        <title>Global analysis of biosynthetic gene clusters reveals vast potential of secondary metabolite production in Penicillium species.</title>
        <authorList>
            <person name="Nielsen J.C."/>
            <person name="Grijseels S."/>
            <person name="Prigent S."/>
            <person name="Ji B."/>
            <person name="Dainat J."/>
            <person name="Nielsen K.F."/>
            <person name="Frisvad J.C."/>
            <person name="Workman M."/>
            <person name="Nielsen J."/>
        </authorList>
    </citation>
    <scope>NUCLEOTIDE SEQUENCE [LARGE SCALE GENOMIC DNA]</scope>
    <source>
        <strain evidence="4">IBT 14082</strain>
    </source>
</reference>
<keyword evidence="2" id="KW-1133">Transmembrane helix</keyword>
<dbReference type="SUPFAM" id="SSF55811">
    <property type="entry name" value="Nudix"/>
    <property type="match status" value="1"/>
</dbReference>
<dbReference type="OrthoDB" id="4361836at2759"/>
<feature type="region of interest" description="Disordered" evidence="1">
    <location>
        <begin position="1"/>
        <end position="67"/>
    </location>
</feature>
<dbReference type="Gene3D" id="3.90.79.10">
    <property type="entry name" value="Nucleoside Triphosphate Pyrophosphohydrolase"/>
    <property type="match status" value="1"/>
</dbReference>
<name>A0A1V6S7R9_9EURO</name>
<keyword evidence="2" id="KW-0812">Transmembrane</keyword>
<evidence type="ECO:0000256" key="2">
    <source>
        <dbReference type="SAM" id="Phobius"/>
    </source>
</evidence>
<evidence type="ECO:0000256" key="1">
    <source>
        <dbReference type="SAM" id="MobiDB-lite"/>
    </source>
</evidence>
<comment type="caution">
    <text evidence="3">The sequence shown here is derived from an EMBL/GenBank/DDBJ whole genome shotgun (WGS) entry which is preliminary data.</text>
</comment>
<evidence type="ECO:0000313" key="3">
    <source>
        <dbReference type="EMBL" id="OQE10097.1"/>
    </source>
</evidence>
<dbReference type="AlphaFoldDB" id="A0A1V6S7R9"/>
<sequence length="244" mass="28067">MASHSNTIIIADDEELPNLQPGSPRPRRAPRCNYSDEDSESMFIDAADDEGRSRKRKRTEKKKPSALDNAFQLLNKEVRHEVKRLRKKNRMRQGELRQEKERNEQRAYSNILFLPKFIQHHPNIMGFSILSVEEIDTPFVLQDEQPDDIARFSASAVILVMALNGLPYTFFVYEHRYAKMMNVKAKRTPGRSPWEPPEGGFEASGQTILGTAKRETKEEVNLSGWCLTPCLEEIAEIALYGFVR</sequence>
<proteinExistence type="predicted"/>
<keyword evidence="2" id="KW-0472">Membrane</keyword>
<feature type="transmembrane region" description="Helical" evidence="2">
    <location>
        <begin position="152"/>
        <end position="173"/>
    </location>
</feature>
<dbReference type="STRING" id="254877.A0A1V6S7R9"/>
<organism evidence="3 4">
    <name type="scientific">Penicillium flavigenum</name>
    <dbReference type="NCBI Taxonomy" id="254877"/>
    <lineage>
        <taxon>Eukaryota</taxon>
        <taxon>Fungi</taxon>
        <taxon>Dikarya</taxon>
        <taxon>Ascomycota</taxon>
        <taxon>Pezizomycotina</taxon>
        <taxon>Eurotiomycetes</taxon>
        <taxon>Eurotiomycetidae</taxon>
        <taxon>Eurotiales</taxon>
        <taxon>Aspergillaceae</taxon>
        <taxon>Penicillium</taxon>
    </lineage>
</organism>